<gene>
    <name evidence="8" type="ORF">NX778_10080</name>
</gene>
<keyword evidence="9" id="KW-1185">Reference proteome</keyword>
<evidence type="ECO:0000313" key="9">
    <source>
        <dbReference type="Proteomes" id="UP001204621"/>
    </source>
</evidence>
<dbReference type="InterPro" id="IPR051401">
    <property type="entry name" value="GtrA_CellWall_Glycosyl"/>
</dbReference>
<comment type="similarity">
    <text evidence="2">Belongs to the GtrA family.</text>
</comment>
<comment type="subcellular location">
    <subcellularLocation>
        <location evidence="1">Membrane</location>
        <topology evidence="1">Multi-pass membrane protein</topology>
    </subcellularLocation>
</comment>
<evidence type="ECO:0000259" key="7">
    <source>
        <dbReference type="Pfam" id="PF04138"/>
    </source>
</evidence>
<keyword evidence="3 6" id="KW-0812">Transmembrane</keyword>
<feature type="transmembrane region" description="Helical" evidence="6">
    <location>
        <begin position="105"/>
        <end position="124"/>
    </location>
</feature>
<accession>A0ABT2CWQ8</accession>
<feature type="transmembrane region" description="Helical" evidence="6">
    <location>
        <begin position="12"/>
        <end position="33"/>
    </location>
</feature>
<evidence type="ECO:0000256" key="1">
    <source>
        <dbReference type="ARBA" id="ARBA00004141"/>
    </source>
</evidence>
<protein>
    <submittedName>
        <fullName evidence="8">GtrA family protein</fullName>
    </submittedName>
</protein>
<comment type="caution">
    <text evidence="8">The sequence shown here is derived from an EMBL/GenBank/DDBJ whole genome shotgun (WGS) entry which is preliminary data.</text>
</comment>
<dbReference type="InterPro" id="IPR007267">
    <property type="entry name" value="GtrA_DPMS_TM"/>
</dbReference>
<organism evidence="8 9">
    <name type="scientific">Massilia terrae</name>
    <dbReference type="NCBI Taxonomy" id="1811224"/>
    <lineage>
        <taxon>Bacteria</taxon>
        <taxon>Pseudomonadati</taxon>
        <taxon>Pseudomonadota</taxon>
        <taxon>Betaproteobacteria</taxon>
        <taxon>Burkholderiales</taxon>
        <taxon>Oxalobacteraceae</taxon>
        <taxon>Telluria group</taxon>
        <taxon>Massilia</taxon>
    </lineage>
</organism>
<keyword evidence="4 6" id="KW-1133">Transmembrane helix</keyword>
<feature type="transmembrane region" description="Helical" evidence="6">
    <location>
        <begin position="39"/>
        <end position="57"/>
    </location>
</feature>
<reference evidence="8 9" key="1">
    <citation type="submission" date="2022-08" db="EMBL/GenBank/DDBJ databases">
        <title>Reclassification of Massilia species as members of the genera Telluria, Duganella, Pseudoduganella, Mokoshia gen. nov. and Zemynaea gen. nov. using orthogonal and non-orthogonal genome-based approaches.</title>
        <authorList>
            <person name="Bowman J.P."/>
        </authorList>
    </citation>
    <scope>NUCLEOTIDE SEQUENCE [LARGE SCALE GENOMIC DNA]</scope>
    <source>
        <strain evidence="8 9">JCM 31606</strain>
    </source>
</reference>
<feature type="transmembrane region" description="Helical" evidence="6">
    <location>
        <begin position="78"/>
        <end position="99"/>
    </location>
</feature>
<dbReference type="RefSeq" id="WP_258811593.1">
    <property type="nucleotide sequence ID" value="NZ_JANUGU010000002.1"/>
</dbReference>
<dbReference type="Proteomes" id="UP001204621">
    <property type="component" value="Unassembled WGS sequence"/>
</dbReference>
<keyword evidence="5 6" id="KW-0472">Membrane</keyword>
<evidence type="ECO:0000256" key="3">
    <source>
        <dbReference type="ARBA" id="ARBA00022692"/>
    </source>
</evidence>
<evidence type="ECO:0000256" key="2">
    <source>
        <dbReference type="ARBA" id="ARBA00009399"/>
    </source>
</evidence>
<evidence type="ECO:0000256" key="4">
    <source>
        <dbReference type="ARBA" id="ARBA00022989"/>
    </source>
</evidence>
<dbReference type="PANTHER" id="PTHR38459:SF1">
    <property type="entry name" value="PROPHAGE BACTOPRENOL-LINKED GLUCOSE TRANSLOCASE HOMOLOG"/>
    <property type="match status" value="1"/>
</dbReference>
<evidence type="ECO:0000313" key="8">
    <source>
        <dbReference type="EMBL" id="MCS0658411.1"/>
    </source>
</evidence>
<evidence type="ECO:0000256" key="5">
    <source>
        <dbReference type="ARBA" id="ARBA00023136"/>
    </source>
</evidence>
<dbReference type="Pfam" id="PF04138">
    <property type="entry name" value="GtrA_DPMS_TM"/>
    <property type="match status" value="1"/>
</dbReference>
<evidence type="ECO:0000256" key="6">
    <source>
        <dbReference type="SAM" id="Phobius"/>
    </source>
</evidence>
<proteinExistence type="inferred from homology"/>
<dbReference type="EMBL" id="JANUGU010000002">
    <property type="protein sequence ID" value="MCS0658411.1"/>
    <property type="molecule type" value="Genomic_DNA"/>
</dbReference>
<name>A0ABT2CWQ8_9BURK</name>
<sequence>MRRLLAHRRQFAVFVAGGVLSALVDIGLMQLLIAGGAHYAGAATAGFGAGLLVNYAFHSRITFETEASPVNFVRYMCLVGMNYGLTLCCVALAVQLGAAPLLGKIVSLPLVALNGFALGKFWIFK</sequence>
<feature type="domain" description="GtrA/DPMS transmembrane" evidence="7">
    <location>
        <begin position="14"/>
        <end position="124"/>
    </location>
</feature>
<dbReference type="PANTHER" id="PTHR38459">
    <property type="entry name" value="PROPHAGE BACTOPRENOL-LINKED GLUCOSE TRANSLOCASE HOMOLOG"/>
    <property type="match status" value="1"/>
</dbReference>